<dbReference type="PANTHER" id="PTHR32309">
    <property type="entry name" value="TYROSINE-PROTEIN KINASE"/>
    <property type="match status" value="1"/>
</dbReference>
<evidence type="ECO:0000313" key="9">
    <source>
        <dbReference type="EMBL" id="MSS58688.1"/>
    </source>
</evidence>
<comment type="subcellular location">
    <subcellularLocation>
        <location evidence="1">Cell membrane</location>
        <topology evidence="1">Multi-pass membrane protein</topology>
    </subcellularLocation>
</comment>
<dbReference type="PANTHER" id="PTHR32309:SF13">
    <property type="entry name" value="FERRIC ENTEROBACTIN TRANSPORT PROTEIN FEPE"/>
    <property type="match status" value="1"/>
</dbReference>
<dbReference type="GO" id="GO:0004713">
    <property type="term" value="F:protein tyrosine kinase activity"/>
    <property type="evidence" value="ECO:0007669"/>
    <property type="project" value="TreeGrafter"/>
</dbReference>
<keyword evidence="6 7" id="KW-0472">Membrane</keyword>
<evidence type="ECO:0000256" key="6">
    <source>
        <dbReference type="ARBA" id="ARBA00023136"/>
    </source>
</evidence>
<evidence type="ECO:0000313" key="10">
    <source>
        <dbReference type="Proteomes" id="UP000461880"/>
    </source>
</evidence>
<dbReference type="EMBL" id="VUMN01000015">
    <property type="protein sequence ID" value="MSS58688.1"/>
    <property type="molecule type" value="Genomic_DNA"/>
</dbReference>
<keyword evidence="10" id="KW-1185">Reference proteome</keyword>
<evidence type="ECO:0000256" key="5">
    <source>
        <dbReference type="ARBA" id="ARBA00022989"/>
    </source>
</evidence>
<dbReference type="AlphaFoldDB" id="A0A7X2NT65"/>
<proteinExistence type="inferred from homology"/>
<evidence type="ECO:0000256" key="1">
    <source>
        <dbReference type="ARBA" id="ARBA00004651"/>
    </source>
</evidence>
<sequence length="187" mass="20487">MAEETRINGGQNNNVQRVNQVTVIDLSEVWRLAKTKMLKLMIILIAVGAAAALVTMYLIPKTYTSTAVIYLTPLVSDQGSVDYSSLQTNSKLVSNVVALLKQDNIMSYVAEKDGFEDADALRKVVTITNETNTELIDVSVTTNDAKLSQQVAADVSSYFIETMTESLNVRNIQIVTPPKVADKNLIT</sequence>
<keyword evidence="3" id="KW-1003">Cell membrane</keyword>
<dbReference type="InterPro" id="IPR003856">
    <property type="entry name" value="LPS_length_determ_N"/>
</dbReference>
<name>A0A7X2NT65_9FIRM</name>
<dbReference type="Pfam" id="PF02706">
    <property type="entry name" value="Wzz"/>
    <property type="match status" value="1"/>
</dbReference>
<dbReference type="GO" id="GO:0005886">
    <property type="term" value="C:plasma membrane"/>
    <property type="evidence" value="ECO:0007669"/>
    <property type="project" value="UniProtKB-SubCell"/>
</dbReference>
<evidence type="ECO:0000256" key="7">
    <source>
        <dbReference type="SAM" id="Phobius"/>
    </source>
</evidence>
<dbReference type="Proteomes" id="UP000461880">
    <property type="component" value="Unassembled WGS sequence"/>
</dbReference>
<dbReference type="RefSeq" id="WP_154504542.1">
    <property type="nucleotide sequence ID" value="NZ_VUMN01000015.1"/>
</dbReference>
<keyword evidence="5 7" id="KW-1133">Transmembrane helix</keyword>
<accession>A0A7X2NT65</accession>
<reference evidence="9 10" key="1">
    <citation type="submission" date="2019-08" db="EMBL/GenBank/DDBJ databases">
        <title>In-depth cultivation of the pig gut microbiome towards novel bacterial diversity and tailored functional studies.</title>
        <authorList>
            <person name="Wylensek D."/>
            <person name="Hitch T.C.A."/>
            <person name="Clavel T."/>
        </authorList>
    </citation>
    <scope>NUCLEOTIDE SEQUENCE [LARGE SCALE GENOMIC DNA]</scope>
    <source>
        <strain evidence="9 10">Oil+RF-744-GAM-WT-6</strain>
    </source>
</reference>
<evidence type="ECO:0000259" key="8">
    <source>
        <dbReference type="Pfam" id="PF02706"/>
    </source>
</evidence>
<gene>
    <name evidence="9" type="ORF">FYJ51_07190</name>
</gene>
<feature type="domain" description="Polysaccharide chain length determinant N-terminal" evidence="8">
    <location>
        <begin position="24"/>
        <end position="111"/>
    </location>
</feature>
<keyword evidence="4 7" id="KW-0812">Transmembrane</keyword>
<comment type="similarity">
    <text evidence="2">Belongs to the CpsC/CapA family.</text>
</comment>
<organism evidence="9 10">
    <name type="scientific">Stecheria intestinalis</name>
    <dbReference type="NCBI Taxonomy" id="2606630"/>
    <lineage>
        <taxon>Bacteria</taxon>
        <taxon>Bacillati</taxon>
        <taxon>Bacillota</taxon>
        <taxon>Erysipelotrichia</taxon>
        <taxon>Erysipelotrichales</taxon>
        <taxon>Erysipelotrichaceae</taxon>
        <taxon>Stecheria</taxon>
    </lineage>
</organism>
<feature type="transmembrane region" description="Helical" evidence="7">
    <location>
        <begin position="40"/>
        <end position="59"/>
    </location>
</feature>
<evidence type="ECO:0000256" key="3">
    <source>
        <dbReference type="ARBA" id="ARBA00022475"/>
    </source>
</evidence>
<comment type="caution">
    <text evidence="9">The sequence shown here is derived from an EMBL/GenBank/DDBJ whole genome shotgun (WGS) entry which is preliminary data.</text>
</comment>
<evidence type="ECO:0000256" key="4">
    <source>
        <dbReference type="ARBA" id="ARBA00022692"/>
    </source>
</evidence>
<protein>
    <recommendedName>
        <fullName evidence="8">Polysaccharide chain length determinant N-terminal domain-containing protein</fullName>
    </recommendedName>
</protein>
<evidence type="ECO:0000256" key="2">
    <source>
        <dbReference type="ARBA" id="ARBA00006683"/>
    </source>
</evidence>
<dbReference type="InterPro" id="IPR050445">
    <property type="entry name" value="Bact_polysacc_biosynth/exp"/>
</dbReference>